<dbReference type="EMBL" id="GGEC01068586">
    <property type="protein sequence ID" value="MBX49070.1"/>
    <property type="molecule type" value="Transcribed_RNA"/>
</dbReference>
<organism evidence="1">
    <name type="scientific">Rhizophora mucronata</name>
    <name type="common">Asiatic mangrove</name>
    <dbReference type="NCBI Taxonomy" id="61149"/>
    <lineage>
        <taxon>Eukaryota</taxon>
        <taxon>Viridiplantae</taxon>
        <taxon>Streptophyta</taxon>
        <taxon>Embryophyta</taxon>
        <taxon>Tracheophyta</taxon>
        <taxon>Spermatophyta</taxon>
        <taxon>Magnoliopsida</taxon>
        <taxon>eudicotyledons</taxon>
        <taxon>Gunneridae</taxon>
        <taxon>Pentapetalae</taxon>
        <taxon>rosids</taxon>
        <taxon>fabids</taxon>
        <taxon>Malpighiales</taxon>
        <taxon>Rhizophoraceae</taxon>
        <taxon>Rhizophora</taxon>
    </lineage>
</organism>
<reference evidence="1" key="1">
    <citation type="submission" date="2018-02" db="EMBL/GenBank/DDBJ databases">
        <title>Rhizophora mucronata_Transcriptome.</title>
        <authorList>
            <person name="Meera S.P."/>
            <person name="Sreeshan A."/>
            <person name="Augustine A."/>
        </authorList>
    </citation>
    <scope>NUCLEOTIDE SEQUENCE</scope>
    <source>
        <tissue evidence="1">Leaf</tissue>
    </source>
</reference>
<name>A0A2P2P2X9_RHIMU</name>
<evidence type="ECO:0000313" key="1">
    <source>
        <dbReference type="EMBL" id="MBX49070.1"/>
    </source>
</evidence>
<accession>A0A2P2P2X9</accession>
<dbReference type="AlphaFoldDB" id="A0A2P2P2X9"/>
<protein>
    <submittedName>
        <fullName evidence="1">Uncharacterized protein</fullName>
    </submittedName>
</protein>
<sequence>MIKKDGGIQHKGRELQTMQRITALESKVKQ</sequence>
<proteinExistence type="predicted"/>